<sequence length="554" mass="61499">MFDMKCLMITALACGSIAAGKPHCAKQAPDVLLDGIKALGGSNRLENVSAVTYIGNTVYRTRTLMEAYSMKGVDNMISPAGSQNISFSYDQPHIKQRIDRFHESGEMFLLARPALDPFKYSLAVQGGEKGYAAVVDGTMNLFVPNSPPQGYIDSLLAAYIIFDAERMSPKLLSTILSNNYSTSLEDAGMGRKLPAVHDKTLDLTVLFDPETKLPYIIRSYEYHGIYGNSTQDLVVYNYTTVDGVKFPGRFKTIYNKQHILMDYQVSTVIVNPDLDPKLFDGPQGQDATSYPTRDSSYDFSEIGEWYTNYLWSGAYRGTLANISATTPLPNMPEVWFLNFPDGTGYQQVVVEFENEVLAIDCPPHQSHLVLQWAQETLGKTITHVWPSHHHHDHALGLKDYIAAGAKAVVLDQAQEYYSNIPGIQFVTYSADKPIAFKDSRNQVTIVHLEGSAHAFDQAYAAITPICPTENSTMAVFEADYWNPHFENADFFIDHTEAAEFLNKLSKDQVAKSSLVIPAHGVGTDPLTHLIDLLGLPYPSYSAKDFKYSACPSKI</sequence>
<dbReference type="GeneID" id="42048734"/>
<dbReference type="Gene3D" id="3.60.15.10">
    <property type="entry name" value="Ribonuclease Z/Hydroxyacylglutathione hydrolase-like"/>
    <property type="match status" value="1"/>
</dbReference>
<protein>
    <recommendedName>
        <fullName evidence="4">Metallo-beta-lactamase domain-containing protein</fullName>
    </recommendedName>
</protein>
<keyword evidence="1" id="KW-0732">Signal</keyword>
<comment type="caution">
    <text evidence="2">The sequence shown here is derived from an EMBL/GenBank/DDBJ whole genome shotgun (WGS) entry which is preliminary data.</text>
</comment>
<gene>
    <name evidence="2" type="ORF">FPRO_03849</name>
</gene>
<organism evidence="2 3">
    <name type="scientific">Fusarium proliferatum (strain ET1)</name>
    <name type="common">Orchid endophyte fungus</name>
    <dbReference type="NCBI Taxonomy" id="1227346"/>
    <lineage>
        <taxon>Eukaryota</taxon>
        <taxon>Fungi</taxon>
        <taxon>Dikarya</taxon>
        <taxon>Ascomycota</taxon>
        <taxon>Pezizomycotina</taxon>
        <taxon>Sordariomycetes</taxon>
        <taxon>Hypocreomycetidae</taxon>
        <taxon>Hypocreales</taxon>
        <taxon>Nectriaceae</taxon>
        <taxon>Fusarium</taxon>
        <taxon>Fusarium fujikuroi species complex</taxon>
    </lineage>
</organism>
<name>A0A1L7V4S1_FUSPR</name>
<feature type="chain" id="PRO_5009874904" description="Metallo-beta-lactamase domain-containing protein" evidence="1">
    <location>
        <begin position="20"/>
        <end position="554"/>
    </location>
</feature>
<dbReference type="RefSeq" id="XP_031076484.1">
    <property type="nucleotide sequence ID" value="XM_031225893.1"/>
</dbReference>
<feature type="signal peptide" evidence="1">
    <location>
        <begin position="1"/>
        <end position="19"/>
    </location>
</feature>
<dbReference type="InterPro" id="IPR036866">
    <property type="entry name" value="RibonucZ/Hydroxyglut_hydro"/>
</dbReference>
<reference evidence="3" key="1">
    <citation type="journal article" date="2016" name="Genome Biol. Evol.">
        <title>Comparative 'omics' of the Fusarium fujikuroi species complex highlights differences in genetic potential and metabolite synthesis.</title>
        <authorList>
            <person name="Niehaus E.-M."/>
            <person name="Muensterkoetter M."/>
            <person name="Proctor R.H."/>
            <person name="Brown D.W."/>
            <person name="Sharon A."/>
            <person name="Idan Y."/>
            <person name="Oren-Young L."/>
            <person name="Sieber C.M."/>
            <person name="Novak O."/>
            <person name="Pencik A."/>
            <person name="Tarkowska D."/>
            <person name="Hromadova K."/>
            <person name="Freeman S."/>
            <person name="Maymon M."/>
            <person name="Elazar M."/>
            <person name="Youssef S.A."/>
            <person name="El-Shabrawy E.S.M."/>
            <person name="Shalaby A.B.A."/>
            <person name="Houterman P."/>
            <person name="Brock N.L."/>
            <person name="Burkhardt I."/>
            <person name="Tsavkelova E.A."/>
            <person name="Dickschat J.S."/>
            <person name="Galuszka P."/>
            <person name="Gueldener U."/>
            <person name="Tudzynski B."/>
        </authorList>
    </citation>
    <scope>NUCLEOTIDE SEQUENCE [LARGE SCALE GENOMIC DNA]</scope>
    <source>
        <strain evidence="3">ET1</strain>
    </source>
</reference>
<dbReference type="SUPFAM" id="SSF56281">
    <property type="entry name" value="Metallo-hydrolase/oxidoreductase"/>
    <property type="match status" value="1"/>
</dbReference>
<dbReference type="AlphaFoldDB" id="A0A1L7V4S1"/>
<proteinExistence type="predicted"/>
<accession>A0A1L7V4S1</accession>
<evidence type="ECO:0000256" key="1">
    <source>
        <dbReference type="SAM" id="SignalP"/>
    </source>
</evidence>
<dbReference type="VEuPathDB" id="FungiDB:FPRO_03849"/>
<dbReference type="EMBL" id="FJOF01000002">
    <property type="protein sequence ID" value="CZR35891.1"/>
    <property type="molecule type" value="Genomic_DNA"/>
</dbReference>
<evidence type="ECO:0008006" key="4">
    <source>
        <dbReference type="Google" id="ProtNLM"/>
    </source>
</evidence>
<evidence type="ECO:0000313" key="2">
    <source>
        <dbReference type="EMBL" id="CZR35891.1"/>
    </source>
</evidence>
<keyword evidence="3" id="KW-1185">Reference proteome</keyword>
<dbReference type="Proteomes" id="UP000183971">
    <property type="component" value="Unassembled WGS sequence"/>
</dbReference>
<evidence type="ECO:0000313" key="3">
    <source>
        <dbReference type="Proteomes" id="UP000183971"/>
    </source>
</evidence>